<feature type="binding site" evidence="10">
    <location>
        <position position="132"/>
    </location>
    <ligand>
        <name>UDP-N-acetyl-alpha-D-glucosamine</name>
        <dbReference type="ChEBI" id="CHEBI:57705"/>
    </ligand>
</feature>
<feature type="binding site" evidence="10">
    <location>
        <position position="306"/>
    </location>
    <ligand>
        <name>UDP-N-acetyl-alpha-D-glucosamine</name>
        <dbReference type="ChEBI" id="CHEBI:57705"/>
    </ligand>
</feature>
<evidence type="ECO:0000259" key="11">
    <source>
        <dbReference type="Pfam" id="PF03033"/>
    </source>
</evidence>
<dbReference type="InterPro" id="IPR006009">
    <property type="entry name" value="GlcNAc_MurG"/>
</dbReference>
<dbReference type="GO" id="GO:0050511">
    <property type="term" value="F:undecaprenyldiphospho-muramoylpentapeptide beta-N-acetylglucosaminyltransferase activity"/>
    <property type="evidence" value="ECO:0007669"/>
    <property type="project" value="UniProtKB-UniRule"/>
</dbReference>
<feature type="binding site" evidence="10">
    <location>
        <begin position="20"/>
        <end position="22"/>
    </location>
    <ligand>
        <name>UDP-N-acetyl-alpha-D-glucosamine</name>
        <dbReference type="ChEBI" id="CHEBI:57705"/>
    </ligand>
</feature>
<dbReference type="CDD" id="cd03785">
    <property type="entry name" value="GT28_MurG"/>
    <property type="match status" value="1"/>
</dbReference>
<gene>
    <name evidence="10" type="primary">murG</name>
    <name evidence="13" type="ORF">SAMN02745148_02790</name>
</gene>
<feature type="binding site" evidence="10">
    <location>
        <position position="203"/>
    </location>
    <ligand>
        <name>UDP-N-acetyl-alpha-D-glucosamine</name>
        <dbReference type="ChEBI" id="CHEBI:57705"/>
    </ligand>
</feature>
<reference evidence="13 14" key="1">
    <citation type="submission" date="2016-11" db="EMBL/GenBank/DDBJ databases">
        <authorList>
            <person name="Jaros S."/>
            <person name="Januszkiewicz K."/>
            <person name="Wedrychowicz H."/>
        </authorList>
    </citation>
    <scope>NUCLEOTIDE SEQUENCE [LARGE SCALE GENOMIC DNA]</scope>
    <source>
        <strain evidence="13 14">DSM 19980</strain>
    </source>
</reference>
<comment type="catalytic activity">
    <reaction evidence="10">
        <text>di-trans,octa-cis-undecaprenyl diphospho-N-acetyl-alpha-D-muramoyl-L-alanyl-D-glutamyl-meso-2,6-diaminopimeloyl-D-alanyl-D-alanine + UDP-N-acetyl-alpha-D-glucosamine = di-trans,octa-cis-undecaprenyl diphospho-[N-acetyl-alpha-D-glucosaminyl-(1-&gt;4)]-N-acetyl-alpha-D-muramoyl-L-alanyl-D-glutamyl-meso-2,6-diaminopimeloyl-D-alanyl-D-alanine + UDP + H(+)</text>
        <dbReference type="Rhea" id="RHEA:31227"/>
        <dbReference type="ChEBI" id="CHEBI:15378"/>
        <dbReference type="ChEBI" id="CHEBI:57705"/>
        <dbReference type="ChEBI" id="CHEBI:58223"/>
        <dbReference type="ChEBI" id="CHEBI:61387"/>
        <dbReference type="ChEBI" id="CHEBI:61388"/>
        <dbReference type="EC" id="2.4.1.227"/>
    </reaction>
</comment>
<dbReference type="PANTHER" id="PTHR21015">
    <property type="entry name" value="UDP-N-ACETYLGLUCOSAMINE--N-ACETYLMURAMYL-(PENTAPEPTIDE) PYROPHOSPHORYL-UNDECAPRENOL N-ACETYLGLUCOSAMINE TRANSFERASE 1"/>
    <property type="match status" value="1"/>
</dbReference>
<feature type="binding site" evidence="10">
    <location>
        <position position="174"/>
    </location>
    <ligand>
        <name>UDP-N-acetyl-alpha-D-glucosamine</name>
        <dbReference type="ChEBI" id="CHEBI:57705"/>
    </ligand>
</feature>
<dbReference type="GO" id="GO:0051991">
    <property type="term" value="F:UDP-N-acetyl-D-glucosamine:N-acetylmuramoyl-L-alanyl-D-glutamyl-meso-2,6-diaminopimelyl-D-alanyl-D-alanine-diphosphoundecaprenol 4-beta-N-acetylglucosaminlytransferase activity"/>
    <property type="evidence" value="ECO:0007669"/>
    <property type="project" value="RHEA"/>
</dbReference>
<dbReference type="HAMAP" id="MF_00033">
    <property type="entry name" value="MurG"/>
    <property type="match status" value="1"/>
</dbReference>
<dbReference type="STRING" id="1121942.SAMN02745148_02790"/>
<keyword evidence="8 10" id="KW-0131">Cell cycle</keyword>
<dbReference type="Proteomes" id="UP000184346">
    <property type="component" value="Unassembled WGS sequence"/>
</dbReference>
<dbReference type="UniPathway" id="UPA00219"/>
<evidence type="ECO:0000256" key="7">
    <source>
        <dbReference type="ARBA" id="ARBA00023136"/>
    </source>
</evidence>
<protein>
    <recommendedName>
        <fullName evidence="10">UDP-N-acetylglucosamine--N-acetylmuramyl-(pentapeptide) pyrophosphoryl-undecaprenol N-acetylglucosamine transferase</fullName>
        <ecNumber evidence="10">2.4.1.227</ecNumber>
    </recommendedName>
    <alternativeName>
        <fullName evidence="10">Undecaprenyl-PP-MurNAc-pentapeptide-UDPGlcNAc GlcNAc transferase</fullName>
    </alternativeName>
</protein>
<keyword evidence="5 10" id="KW-0133">Cell shape</keyword>
<keyword evidence="6 10" id="KW-0573">Peptidoglycan synthesis</keyword>
<evidence type="ECO:0000256" key="6">
    <source>
        <dbReference type="ARBA" id="ARBA00022984"/>
    </source>
</evidence>
<comment type="similarity">
    <text evidence="10">Belongs to the glycosyltransferase 28 family. MurG subfamily.</text>
</comment>
<dbReference type="GO" id="GO:0008360">
    <property type="term" value="P:regulation of cell shape"/>
    <property type="evidence" value="ECO:0007669"/>
    <property type="project" value="UniProtKB-KW"/>
</dbReference>
<dbReference type="Gene3D" id="3.40.50.2000">
    <property type="entry name" value="Glycogen Phosphorylase B"/>
    <property type="match status" value="2"/>
</dbReference>
<feature type="binding site" evidence="10">
    <location>
        <position position="261"/>
    </location>
    <ligand>
        <name>UDP-N-acetyl-alpha-D-glucosamine</name>
        <dbReference type="ChEBI" id="CHEBI:57705"/>
    </ligand>
</feature>
<proteinExistence type="inferred from homology"/>
<evidence type="ECO:0000256" key="1">
    <source>
        <dbReference type="ARBA" id="ARBA00022475"/>
    </source>
</evidence>
<comment type="subcellular location">
    <subcellularLocation>
        <location evidence="10">Cell membrane</location>
        <topology evidence="10">Peripheral membrane protein</topology>
        <orientation evidence="10">Cytoplasmic side</orientation>
    </subcellularLocation>
</comment>
<evidence type="ECO:0000313" key="13">
    <source>
        <dbReference type="EMBL" id="SHF50056.1"/>
    </source>
</evidence>
<evidence type="ECO:0000256" key="3">
    <source>
        <dbReference type="ARBA" id="ARBA00022676"/>
    </source>
</evidence>
<keyword evidence="2 10" id="KW-0132">Cell division</keyword>
<accession>A0A1M5C5Z1</accession>
<evidence type="ECO:0000256" key="4">
    <source>
        <dbReference type="ARBA" id="ARBA00022679"/>
    </source>
</evidence>
<keyword evidence="7 10" id="KW-0472">Membrane</keyword>
<dbReference type="InterPro" id="IPR004276">
    <property type="entry name" value="GlycoTrans_28_N"/>
</dbReference>
<organism evidence="13 14">
    <name type="scientific">Modicisalibacter ilicicola DSM 19980</name>
    <dbReference type="NCBI Taxonomy" id="1121942"/>
    <lineage>
        <taxon>Bacteria</taxon>
        <taxon>Pseudomonadati</taxon>
        <taxon>Pseudomonadota</taxon>
        <taxon>Gammaproteobacteria</taxon>
        <taxon>Oceanospirillales</taxon>
        <taxon>Halomonadaceae</taxon>
        <taxon>Modicisalibacter</taxon>
    </lineage>
</organism>
<dbReference type="GO" id="GO:0051301">
    <property type="term" value="P:cell division"/>
    <property type="evidence" value="ECO:0007669"/>
    <property type="project" value="UniProtKB-KW"/>
</dbReference>
<dbReference type="GO" id="GO:0009252">
    <property type="term" value="P:peptidoglycan biosynthetic process"/>
    <property type="evidence" value="ECO:0007669"/>
    <property type="project" value="UniProtKB-UniRule"/>
</dbReference>
<evidence type="ECO:0000313" key="14">
    <source>
        <dbReference type="Proteomes" id="UP000184346"/>
    </source>
</evidence>
<dbReference type="AlphaFoldDB" id="A0A1M5C5Z1"/>
<feature type="domain" description="Glycosyl transferase family 28 C-terminal" evidence="12">
    <location>
        <begin position="197"/>
        <end position="363"/>
    </location>
</feature>
<evidence type="ECO:0000256" key="8">
    <source>
        <dbReference type="ARBA" id="ARBA00023306"/>
    </source>
</evidence>
<name>A0A1M5C5Z1_9GAMM</name>
<comment type="function">
    <text evidence="10">Cell wall formation. Catalyzes the transfer of a GlcNAc subunit on undecaprenyl-pyrophosphoryl-MurNAc-pentapeptide (lipid intermediate I) to form undecaprenyl-pyrophosphoryl-MurNAc-(pentapeptide)GlcNAc (lipid intermediate II).</text>
</comment>
<dbReference type="EC" id="2.4.1.227" evidence="10"/>
<keyword evidence="3 10" id="KW-0328">Glycosyltransferase</keyword>
<comment type="caution">
    <text evidence="10">Lacks conserved residue(s) required for the propagation of feature annotation.</text>
</comment>
<sequence length="375" mass="39590">MTSSSRDGSVRRVLIMAGGTGGHVIPALSLARGLIARGVTVEWLGSPRGIENRLVPAANLPLHRIDIAGLRGNGVVGWLAAPWRLARAVSQAWRILKSYDPQLVVGMGGFASGPGGLAAWLSRRPLIVHEQNAVAGMTNQALSRLATRVYAAFPGAFRKAGKAHREVVVGNPVRDDIAALGEQPRSADEMQGRGPRILVVGGSLGAQALNRCLPEALALFRERVDADRVPEVRHQAGRDKEAATRQGYADAGIKAQVSDFIDDMAEAYGWADLVICRAGALTIAELAAAAKPSLLVPYPHAVDDHQTENARHLVDAGAARLIPQATLSAATLAEALATVLDPERLATMAVAARGCAHLDAVERLVAGCMEIGFER</sequence>
<feature type="domain" description="Glycosyltransferase family 28 N-terminal" evidence="11">
    <location>
        <begin position="13"/>
        <end position="150"/>
    </location>
</feature>
<dbReference type="GO" id="GO:0005975">
    <property type="term" value="P:carbohydrate metabolic process"/>
    <property type="evidence" value="ECO:0007669"/>
    <property type="project" value="InterPro"/>
</dbReference>
<evidence type="ECO:0000256" key="5">
    <source>
        <dbReference type="ARBA" id="ARBA00022960"/>
    </source>
</evidence>
<dbReference type="InterPro" id="IPR007235">
    <property type="entry name" value="Glyco_trans_28_C"/>
</dbReference>
<evidence type="ECO:0000256" key="9">
    <source>
        <dbReference type="ARBA" id="ARBA00023316"/>
    </source>
</evidence>
<dbReference type="Pfam" id="PF04101">
    <property type="entry name" value="Glyco_tran_28_C"/>
    <property type="match status" value="1"/>
</dbReference>
<evidence type="ECO:0000256" key="10">
    <source>
        <dbReference type="HAMAP-Rule" id="MF_00033"/>
    </source>
</evidence>
<dbReference type="SUPFAM" id="SSF53756">
    <property type="entry name" value="UDP-Glycosyltransferase/glycogen phosphorylase"/>
    <property type="match status" value="1"/>
</dbReference>
<keyword evidence="1 10" id="KW-1003">Cell membrane</keyword>
<dbReference type="PANTHER" id="PTHR21015:SF22">
    <property type="entry name" value="GLYCOSYLTRANSFERASE"/>
    <property type="match status" value="1"/>
</dbReference>
<dbReference type="GO" id="GO:0071555">
    <property type="term" value="P:cell wall organization"/>
    <property type="evidence" value="ECO:0007669"/>
    <property type="project" value="UniProtKB-KW"/>
</dbReference>
<keyword evidence="14" id="KW-1185">Reference proteome</keyword>
<dbReference type="NCBIfam" id="TIGR01133">
    <property type="entry name" value="murG"/>
    <property type="match status" value="1"/>
</dbReference>
<evidence type="ECO:0000259" key="12">
    <source>
        <dbReference type="Pfam" id="PF04101"/>
    </source>
</evidence>
<keyword evidence="4 10" id="KW-0808">Transferase</keyword>
<dbReference type="GO" id="GO:0005886">
    <property type="term" value="C:plasma membrane"/>
    <property type="evidence" value="ECO:0007669"/>
    <property type="project" value="UniProtKB-SubCell"/>
</dbReference>
<keyword evidence="9 10" id="KW-0961">Cell wall biogenesis/degradation</keyword>
<dbReference type="EMBL" id="FQUJ01000013">
    <property type="protein sequence ID" value="SHF50056.1"/>
    <property type="molecule type" value="Genomic_DNA"/>
</dbReference>
<evidence type="ECO:0000256" key="2">
    <source>
        <dbReference type="ARBA" id="ARBA00022618"/>
    </source>
</evidence>
<dbReference type="Pfam" id="PF03033">
    <property type="entry name" value="Glyco_transf_28"/>
    <property type="match status" value="1"/>
</dbReference>
<comment type="pathway">
    <text evidence="10">Cell wall biogenesis; peptidoglycan biosynthesis.</text>
</comment>